<keyword evidence="1" id="KW-1133">Transmembrane helix</keyword>
<reference evidence="2 3" key="1">
    <citation type="submission" date="2016-10" db="EMBL/GenBank/DDBJ databases">
        <title>Rodentibacter gen. nov. and new species.</title>
        <authorList>
            <person name="Christensen H."/>
        </authorList>
    </citation>
    <scope>NUCLEOTIDE SEQUENCE [LARGE SCALE GENOMIC DNA]</scope>
    <source>
        <strain evidence="2 3">Ac81</strain>
    </source>
</reference>
<comment type="caution">
    <text evidence="2">The sequence shown here is derived from an EMBL/GenBank/DDBJ whole genome shotgun (WGS) entry which is preliminary data.</text>
</comment>
<dbReference type="AlphaFoldDB" id="A0A1V3KWH4"/>
<evidence type="ECO:0000313" key="3">
    <source>
        <dbReference type="Proteomes" id="UP000188573"/>
    </source>
</evidence>
<gene>
    <name evidence="2" type="ORF">BKG92_07480</name>
</gene>
<evidence type="ECO:0000313" key="2">
    <source>
        <dbReference type="EMBL" id="OOF81955.1"/>
    </source>
</evidence>
<keyword evidence="1" id="KW-0472">Membrane</keyword>
<accession>A0A1V3KWH4</accession>
<feature type="transmembrane region" description="Helical" evidence="1">
    <location>
        <begin position="39"/>
        <end position="57"/>
    </location>
</feature>
<keyword evidence="1" id="KW-0812">Transmembrane</keyword>
<protein>
    <submittedName>
        <fullName evidence="2">Uncharacterized protein</fullName>
    </submittedName>
</protein>
<keyword evidence="3" id="KW-1185">Reference proteome</keyword>
<proteinExistence type="predicted"/>
<feature type="transmembrane region" description="Helical" evidence="1">
    <location>
        <begin position="12"/>
        <end position="32"/>
    </location>
</feature>
<dbReference type="Proteomes" id="UP000188573">
    <property type="component" value="Unassembled WGS sequence"/>
</dbReference>
<evidence type="ECO:0000256" key="1">
    <source>
        <dbReference type="SAM" id="Phobius"/>
    </source>
</evidence>
<sequence>MGYFINSISILWFGVFLGLLGGVLFFYCVFFNKSEDKDLVYITASLLALGALCGAFIKL</sequence>
<dbReference type="RefSeq" id="WP_077496947.1">
    <property type="nucleotide sequence ID" value="NZ_MLAG01000037.1"/>
</dbReference>
<name>A0A1V3KWH4_9PAST</name>
<dbReference type="EMBL" id="MLAG01000037">
    <property type="protein sequence ID" value="OOF81955.1"/>
    <property type="molecule type" value="Genomic_DNA"/>
</dbReference>
<organism evidence="2 3">
    <name type="scientific">Rodentibacter ratti</name>
    <dbReference type="NCBI Taxonomy" id="1906745"/>
    <lineage>
        <taxon>Bacteria</taxon>
        <taxon>Pseudomonadati</taxon>
        <taxon>Pseudomonadota</taxon>
        <taxon>Gammaproteobacteria</taxon>
        <taxon>Pasteurellales</taxon>
        <taxon>Pasteurellaceae</taxon>
        <taxon>Rodentibacter</taxon>
    </lineage>
</organism>